<dbReference type="RefSeq" id="WP_215434083.1">
    <property type="nucleotide sequence ID" value="NZ_AP025943.1"/>
</dbReference>
<evidence type="ECO:0000313" key="2">
    <source>
        <dbReference type="Proteomes" id="UP001062263"/>
    </source>
</evidence>
<sequence>MTDTVFISSSNALGSFWTSKRYFDYLIDETSLPLLRGREFGQAVLICPSLWEGRRAIRRNEEAFISHVRQLIDILHEVKIERLTYVTSIDTQPETGNEDSPLVHEFEDAFLSALAELRDYVNLKFGRVLSVYLPEVTGTGADMSVADLLANAPEGKGELDVALLERHQLYPMRRIVNDVEKAWECGLFAVNLVPEPVTAFELAEACFPSLAGRLPVAKEADPYGSGRTSVHSTQYHDPDTGYIMGKGDVLEGISRGLQA</sequence>
<gene>
    <name evidence="1" type="ORF">Abiwalacus_13090</name>
</gene>
<reference evidence="1" key="1">
    <citation type="submission" date="2022-06" db="EMBL/GenBank/DDBJ databases">
        <title>Akkermansia biwalacus sp. nov., an anaerobic mucin-degrading bacterium isolated from human intestine.</title>
        <authorList>
            <person name="Kobayashi Y."/>
            <person name="Inoue S."/>
            <person name="Kawahara T."/>
            <person name="Kohda N."/>
        </authorList>
    </citation>
    <scope>NUCLEOTIDE SEQUENCE</scope>
    <source>
        <strain evidence="1">WON2089</strain>
    </source>
</reference>
<protein>
    <submittedName>
        <fullName evidence="1">Uncharacterized protein</fullName>
    </submittedName>
</protein>
<proteinExistence type="predicted"/>
<dbReference type="EMBL" id="AP025943">
    <property type="protein sequence ID" value="BDL43735.1"/>
    <property type="molecule type" value="Genomic_DNA"/>
</dbReference>
<evidence type="ECO:0000313" key="1">
    <source>
        <dbReference type="EMBL" id="BDL43735.1"/>
    </source>
</evidence>
<keyword evidence="2" id="KW-1185">Reference proteome</keyword>
<organism evidence="1 2">
    <name type="scientific">Akkermansia biwaensis</name>
    <dbReference type="NCBI Taxonomy" id="2946555"/>
    <lineage>
        <taxon>Bacteria</taxon>
        <taxon>Pseudomonadati</taxon>
        <taxon>Verrucomicrobiota</taxon>
        <taxon>Verrucomicrobiia</taxon>
        <taxon>Verrucomicrobiales</taxon>
        <taxon>Akkermansiaceae</taxon>
        <taxon>Akkermansia</taxon>
    </lineage>
</organism>
<name>A0ABN6QGS8_9BACT</name>
<accession>A0ABN6QGS8</accession>
<dbReference type="Proteomes" id="UP001062263">
    <property type="component" value="Chromosome"/>
</dbReference>